<gene>
    <name evidence="1" type="ORF">ALO94_03083</name>
</gene>
<protein>
    <submittedName>
        <fullName evidence="1">Uncharacterized protein</fullName>
    </submittedName>
</protein>
<reference evidence="1 2" key="1">
    <citation type="submission" date="2015-09" db="EMBL/GenBank/DDBJ databases">
        <title>Genome announcement of multiple Pseudomonas syringae strains.</title>
        <authorList>
            <person name="Thakur S."/>
            <person name="Wang P.W."/>
            <person name="Gong Y."/>
            <person name="Weir B.S."/>
            <person name="Guttman D.S."/>
        </authorList>
    </citation>
    <scope>NUCLEOTIDE SEQUENCE [LARGE SCALE GENOMIC DNA]</scope>
    <source>
        <strain evidence="1 2">ICMP16929</strain>
    </source>
</reference>
<sequence length="184" mass="19809">MRVPSEPCRRLSGDRNWRVAFATASSSVIGLSESRYDGLRSRRSCGRSNLTRRFLRGAASGCISCVCAPELLAWLGWLRRIDLGALWVFCGLLLEKPDSRALFLGVAAFEAVATFEAGRGVLTFFAVGGVAAFCCGALDFWNNLPTLFSARLPTLLNECEERCLGCSALCCRSVAARASGVTVG</sequence>
<dbReference type="EMBL" id="LJRI01000547">
    <property type="protein sequence ID" value="KPY97302.1"/>
    <property type="molecule type" value="Genomic_DNA"/>
</dbReference>
<proteinExistence type="predicted"/>
<comment type="caution">
    <text evidence="1">The sequence shown here is derived from an EMBL/GenBank/DDBJ whole genome shotgun (WGS) entry which is preliminary data.</text>
</comment>
<evidence type="ECO:0000313" key="1">
    <source>
        <dbReference type="EMBL" id="KPY97302.1"/>
    </source>
</evidence>
<organism evidence="1 2">
    <name type="scientific">Pseudomonas syringae pv. spinaceae</name>
    <dbReference type="NCBI Taxonomy" id="264459"/>
    <lineage>
        <taxon>Bacteria</taxon>
        <taxon>Pseudomonadati</taxon>
        <taxon>Pseudomonadota</taxon>
        <taxon>Gammaproteobacteria</taxon>
        <taxon>Pseudomonadales</taxon>
        <taxon>Pseudomonadaceae</taxon>
        <taxon>Pseudomonas</taxon>
        <taxon>Pseudomonas syringae</taxon>
    </lineage>
</organism>
<evidence type="ECO:0000313" key="2">
    <source>
        <dbReference type="Proteomes" id="UP000050384"/>
    </source>
</evidence>
<accession>A0A0Q0CUF7</accession>
<name>A0A0Q0CUF7_PSESX</name>
<dbReference type="AlphaFoldDB" id="A0A0Q0CUF7"/>
<dbReference type="Proteomes" id="UP000050384">
    <property type="component" value="Unassembled WGS sequence"/>
</dbReference>